<keyword evidence="2" id="KW-1185">Reference proteome</keyword>
<proteinExistence type="predicted"/>
<organism evidence="1 2">
    <name type="scientific">Petralouisia muris</name>
    <dbReference type="NCBI Taxonomy" id="3032872"/>
    <lineage>
        <taxon>Bacteria</taxon>
        <taxon>Bacillati</taxon>
        <taxon>Bacillota</taxon>
        <taxon>Clostridia</taxon>
        <taxon>Lachnospirales</taxon>
        <taxon>Lachnospiraceae</taxon>
        <taxon>Petralouisia</taxon>
    </lineage>
</organism>
<evidence type="ECO:0000313" key="1">
    <source>
        <dbReference type="EMBL" id="TGY90839.1"/>
    </source>
</evidence>
<protein>
    <submittedName>
        <fullName evidence="1">Uncharacterized protein</fullName>
    </submittedName>
</protein>
<evidence type="ECO:0000313" key="2">
    <source>
        <dbReference type="Proteomes" id="UP000304953"/>
    </source>
</evidence>
<dbReference type="Proteomes" id="UP000304953">
    <property type="component" value="Unassembled WGS sequence"/>
</dbReference>
<accession>A0AC61RQT8</accession>
<name>A0AC61RQT8_9FIRM</name>
<dbReference type="EMBL" id="SRYA01000081">
    <property type="protein sequence ID" value="TGY90839.1"/>
    <property type="molecule type" value="Genomic_DNA"/>
</dbReference>
<sequence length="88" mass="9813">MLNKRKLSHRRNRRLERKNVVKITFADEEADKFAGIRVENDGGSLAILLNGELISIPTIQSEITSSKCGVLSLYGDVGEMQKLVDVLN</sequence>
<gene>
    <name evidence="1" type="ORF">E5329_23955</name>
</gene>
<comment type="caution">
    <text evidence="1">The sequence shown here is derived from an EMBL/GenBank/DDBJ whole genome shotgun (WGS) entry which is preliminary data.</text>
</comment>
<reference evidence="1" key="1">
    <citation type="submission" date="2019-04" db="EMBL/GenBank/DDBJ databases">
        <title>Microbes associate with the intestines of laboratory mice.</title>
        <authorList>
            <person name="Navarre W."/>
            <person name="Wong E."/>
            <person name="Huang K."/>
            <person name="Tropini C."/>
            <person name="Ng K."/>
            <person name="Yu B."/>
        </authorList>
    </citation>
    <scope>NUCLEOTIDE SEQUENCE</scope>
    <source>
        <strain evidence="1">NM01_1-7b</strain>
    </source>
</reference>